<dbReference type="InterPro" id="IPR032466">
    <property type="entry name" value="Metal_Hydrolase"/>
</dbReference>
<dbReference type="AlphaFoldDB" id="A0A166TVX7"/>
<keyword evidence="5" id="KW-0862">Zinc</keyword>
<feature type="non-terminal residue" evidence="10">
    <location>
        <position position="1"/>
    </location>
</feature>
<dbReference type="STRING" id="708197.A0A166TVX7"/>
<dbReference type="GO" id="GO:0009117">
    <property type="term" value="P:nucleotide metabolic process"/>
    <property type="evidence" value="ECO:0007669"/>
    <property type="project" value="UniProtKB-KW"/>
</dbReference>
<dbReference type="SUPFAM" id="SSF51556">
    <property type="entry name" value="Metallo-dependent hydrolases"/>
    <property type="match status" value="1"/>
</dbReference>
<comment type="cofactor">
    <cofactor evidence="1">
        <name>Zn(2+)</name>
        <dbReference type="ChEBI" id="CHEBI:29105"/>
    </cofactor>
</comment>
<evidence type="ECO:0000256" key="2">
    <source>
        <dbReference type="ARBA" id="ARBA00006676"/>
    </source>
</evidence>
<dbReference type="PANTHER" id="PTHR11409:SF42">
    <property type="entry name" value="ADENOSINE DEAMINASE-LIKE PROTEIN"/>
    <property type="match status" value="1"/>
</dbReference>
<proteinExistence type="inferred from homology"/>
<evidence type="ECO:0000256" key="4">
    <source>
        <dbReference type="ARBA" id="ARBA00022801"/>
    </source>
</evidence>
<keyword evidence="6" id="KW-0546">Nucleotide metabolism</keyword>
<dbReference type="Proteomes" id="UP000076552">
    <property type="component" value="Unassembled WGS sequence"/>
</dbReference>
<organism evidence="10 11">
    <name type="scientific">Colletotrichum tofieldiae</name>
    <dbReference type="NCBI Taxonomy" id="708197"/>
    <lineage>
        <taxon>Eukaryota</taxon>
        <taxon>Fungi</taxon>
        <taxon>Dikarya</taxon>
        <taxon>Ascomycota</taxon>
        <taxon>Pezizomycotina</taxon>
        <taxon>Sordariomycetes</taxon>
        <taxon>Hypocreomycetidae</taxon>
        <taxon>Glomerellales</taxon>
        <taxon>Glomerellaceae</taxon>
        <taxon>Colletotrichum</taxon>
        <taxon>Colletotrichum spaethianum species complex</taxon>
    </lineage>
</organism>
<dbReference type="GO" id="GO:0046103">
    <property type="term" value="P:inosine biosynthetic process"/>
    <property type="evidence" value="ECO:0007669"/>
    <property type="project" value="TreeGrafter"/>
</dbReference>
<evidence type="ECO:0000256" key="1">
    <source>
        <dbReference type="ARBA" id="ARBA00001947"/>
    </source>
</evidence>
<feature type="domain" description="Adenosine deaminase" evidence="9">
    <location>
        <begin position="46"/>
        <end position="381"/>
    </location>
</feature>
<evidence type="ECO:0000313" key="10">
    <source>
        <dbReference type="EMBL" id="KZL72572.1"/>
    </source>
</evidence>
<dbReference type="CDD" id="cd00443">
    <property type="entry name" value="ADA_AMPD"/>
    <property type="match status" value="1"/>
</dbReference>
<sequence length="393" mass="42897">LGWFKPTTNKRQAGRGVAEVASEGPQIQLNTMASQPAADMDFKALPKIELHAHLTGSISRRTLHDIWVRKKQAGETDLADPLVEMPDGKHDYNLTTFFPLFSSYIYNLITDPGTLHAATLSVLQDFHADGVTYLELRTTPRSLPSPTPQPPSAYVSTILSAIAAFEAAHPGPGAMRTRLILSVDRRHTPAQARETVRLASRFREQGVVGVDLCGDPAARVHGVPGQDDVSIFRGAFAEAKKLGLGITVHFGEAESSGTAGELAEILSWEPQRLGHVIHLGEDVKREIVERGIGLELCLSCNVHAGMISGGFEGHHFGEWWGVQGSVISLGTDDVGVFGSPLSNEYRLVAEHFRLSRDDICTLTRRGIDSIFGGEDEKDRLRRVMWKPASAEQI</sequence>
<evidence type="ECO:0000256" key="8">
    <source>
        <dbReference type="SAM" id="MobiDB-lite"/>
    </source>
</evidence>
<dbReference type="InterPro" id="IPR001365">
    <property type="entry name" value="A_deaminase_dom"/>
</dbReference>
<evidence type="ECO:0000256" key="7">
    <source>
        <dbReference type="ARBA" id="ARBA00048787"/>
    </source>
</evidence>
<evidence type="ECO:0000256" key="3">
    <source>
        <dbReference type="ARBA" id="ARBA00022723"/>
    </source>
</evidence>
<dbReference type="InterPro" id="IPR006330">
    <property type="entry name" value="Ado/ade_deaminase"/>
</dbReference>
<keyword evidence="11" id="KW-1185">Reference proteome</keyword>
<evidence type="ECO:0000313" key="11">
    <source>
        <dbReference type="Proteomes" id="UP000076552"/>
    </source>
</evidence>
<evidence type="ECO:0000259" key="9">
    <source>
        <dbReference type="Pfam" id="PF00962"/>
    </source>
</evidence>
<keyword evidence="3" id="KW-0479">Metal-binding</keyword>
<evidence type="ECO:0000256" key="5">
    <source>
        <dbReference type="ARBA" id="ARBA00022833"/>
    </source>
</evidence>
<feature type="compositionally biased region" description="Polar residues" evidence="8">
    <location>
        <begin position="1"/>
        <end position="11"/>
    </location>
</feature>
<keyword evidence="4" id="KW-0378">Hydrolase</keyword>
<comment type="similarity">
    <text evidence="2">Belongs to the metallo-dependent hydrolases superfamily. Adenosine and AMP deaminases family.</text>
</comment>
<comment type="catalytic activity">
    <reaction evidence="7">
        <text>N(6)-methyl-AMP + H2O + H(+) = IMP + methylamine</text>
        <dbReference type="Rhea" id="RHEA:16001"/>
        <dbReference type="ChEBI" id="CHEBI:15377"/>
        <dbReference type="ChEBI" id="CHEBI:15378"/>
        <dbReference type="ChEBI" id="CHEBI:58053"/>
        <dbReference type="ChEBI" id="CHEBI:59338"/>
        <dbReference type="ChEBI" id="CHEBI:144842"/>
    </reaction>
    <physiologicalReaction direction="left-to-right" evidence="7">
        <dbReference type="Rhea" id="RHEA:16002"/>
    </physiologicalReaction>
</comment>
<dbReference type="GO" id="GO:0006154">
    <property type="term" value="P:adenosine catabolic process"/>
    <property type="evidence" value="ECO:0007669"/>
    <property type="project" value="TreeGrafter"/>
</dbReference>
<gene>
    <name evidence="10" type="ORF">CT0861_05431</name>
</gene>
<dbReference type="Pfam" id="PF00962">
    <property type="entry name" value="A_deaminase"/>
    <property type="match status" value="1"/>
</dbReference>
<accession>A0A166TVX7</accession>
<name>A0A166TVX7_9PEZI</name>
<feature type="region of interest" description="Disordered" evidence="8">
    <location>
        <begin position="1"/>
        <end position="21"/>
    </location>
</feature>
<reference evidence="10 11" key="1">
    <citation type="submission" date="2015-06" db="EMBL/GenBank/DDBJ databases">
        <title>Survival trade-offs in plant roots during colonization by closely related pathogenic and mutualistic fungi.</title>
        <authorList>
            <person name="Hacquard S."/>
            <person name="Kracher B."/>
            <person name="Hiruma K."/>
            <person name="Weinman A."/>
            <person name="Muench P."/>
            <person name="Garrido Oter R."/>
            <person name="Ver Loren van Themaat E."/>
            <person name="Dallerey J.-F."/>
            <person name="Damm U."/>
            <person name="Henrissat B."/>
            <person name="Lespinet O."/>
            <person name="Thon M."/>
            <person name="Kemen E."/>
            <person name="McHardy A.C."/>
            <person name="Schulze-Lefert P."/>
            <person name="O'Connell R.J."/>
        </authorList>
    </citation>
    <scope>NUCLEOTIDE SEQUENCE [LARGE SCALE GENOMIC DNA]</scope>
    <source>
        <strain evidence="10 11">0861</strain>
    </source>
</reference>
<dbReference type="EMBL" id="LFIV01000056">
    <property type="protein sequence ID" value="KZL72572.1"/>
    <property type="molecule type" value="Genomic_DNA"/>
</dbReference>
<evidence type="ECO:0000256" key="6">
    <source>
        <dbReference type="ARBA" id="ARBA00023080"/>
    </source>
</evidence>
<comment type="caution">
    <text evidence="10">The sequence shown here is derived from an EMBL/GenBank/DDBJ whole genome shotgun (WGS) entry which is preliminary data.</text>
</comment>
<dbReference type="GO" id="GO:0004000">
    <property type="term" value="F:adenosine deaminase activity"/>
    <property type="evidence" value="ECO:0007669"/>
    <property type="project" value="TreeGrafter"/>
</dbReference>
<dbReference type="Gene3D" id="3.20.20.140">
    <property type="entry name" value="Metal-dependent hydrolases"/>
    <property type="match status" value="1"/>
</dbReference>
<dbReference type="PANTHER" id="PTHR11409">
    <property type="entry name" value="ADENOSINE DEAMINASE"/>
    <property type="match status" value="1"/>
</dbReference>
<dbReference type="GO" id="GO:0046872">
    <property type="term" value="F:metal ion binding"/>
    <property type="evidence" value="ECO:0007669"/>
    <property type="project" value="UniProtKB-KW"/>
</dbReference>
<protein>
    <submittedName>
        <fullName evidence="10">Adenosine deaminase</fullName>
    </submittedName>
</protein>